<evidence type="ECO:0000256" key="1">
    <source>
        <dbReference type="ARBA" id="ARBA00004141"/>
    </source>
</evidence>
<dbReference type="GO" id="GO:0022857">
    <property type="term" value="F:transmembrane transporter activity"/>
    <property type="evidence" value="ECO:0007669"/>
    <property type="project" value="InterPro"/>
</dbReference>
<gene>
    <name evidence="10" type="ORF">FFLO_04518</name>
</gene>
<organism evidence="10 11">
    <name type="scientific">Filobasidium floriforme</name>
    <dbReference type="NCBI Taxonomy" id="5210"/>
    <lineage>
        <taxon>Eukaryota</taxon>
        <taxon>Fungi</taxon>
        <taxon>Dikarya</taxon>
        <taxon>Basidiomycota</taxon>
        <taxon>Agaricomycotina</taxon>
        <taxon>Tremellomycetes</taxon>
        <taxon>Filobasidiales</taxon>
        <taxon>Filobasidiaceae</taxon>
        <taxon>Filobasidium</taxon>
    </lineage>
</organism>
<comment type="similarity">
    <text evidence="6">Belongs to the major facilitator superfamily. Allantoate permease family.</text>
</comment>
<dbReference type="PANTHER" id="PTHR43791:SF64">
    <property type="entry name" value="MAJOR FACILITATOR SUPERFAMILY (MFS) PROFILE DOMAIN-CONTAINING PROTEIN"/>
    <property type="match status" value="1"/>
</dbReference>
<feature type="transmembrane region" description="Helical" evidence="8">
    <location>
        <begin position="323"/>
        <end position="342"/>
    </location>
</feature>
<dbReference type="EMBL" id="JABELV010000097">
    <property type="protein sequence ID" value="KAG7531214.1"/>
    <property type="molecule type" value="Genomic_DNA"/>
</dbReference>
<dbReference type="AlphaFoldDB" id="A0A8K0NPR4"/>
<keyword evidence="4 8" id="KW-1133">Transmembrane helix</keyword>
<dbReference type="Pfam" id="PF07690">
    <property type="entry name" value="MFS_1"/>
    <property type="match status" value="1"/>
</dbReference>
<dbReference type="InterPro" id="IPR036259">
    <property type="entry name" value="MFS_trans_sf"/>
</dbReference>
<proteinExistence type="inferred from homology"/>
<evidence type="ECO:0000256" key="5">
    <source>
        <dbReference type="ARBA" id="ARBA00023136"/>
    </source>
</evidence>
<comment type="caution">
    <text evidence="10">The sequence shown here is derived from an EMBL/GenBank/DDBJ whole genome shotgun (WGS) entry which is preliminary data.</text>
</comment>
<evidence type="ECO:0000259" key="9">
    <source>
        <dbReference type="PROSITE" id="PS50850"/>
    </source>
</evidence>
<feature type="transmembrane region" description="Helical" evidence="8">
    <location>
        <begin position="141"/>
        <end position="163"/>
    </location>
</feature>
<evidence type="ECO:0000256" key="4">
    <source>
        <dbReference type="ARBA" id="ARBA00022989"/>
    </source>
</evidence>
<feature type="transmembrane region" description="Helical" evidence="8">
    <location>
        <begin position="410"/>
        <end position="427"/>
    </location>
</feature>
<comment type="subcellular location">
    <subcellularLocation>
        <location evidence="1">Membrane</location>
        <topology evidence="1">Multi-pass membrane protein</topology>
    </subcellularLocation>
</comment>
<feature type="transmembrane region" description="Helical" evidence="8">
    <location>
        <begin position="115"/>
        <end position="135"/>
    </location>
</feature>
<dbReference type="PANTHER" id="PTHR43791">
    <property type="entry name" value="PERMEASE-RELATED"/>
    <property type="match status" value="1"/>
</dbReference>
<keyword evidence="2" id="KW-0813">Transport</keyword>
<dbReference type="GO" id="GO:0016020">
    <property type="term" value="C:membrane"/>
    <property type="evidence" value="ECO:0007669"/>
    <property type="project" value="UniProtKB-SubCell"/>
</dbReference>
<feature type="transmembrane region" description="Helical" evidence="8">
    <location>
        <begin position="348"/>
        <end position="370"/>
    </location>
</feature>
<evidence type="ECO:0000256" key="7">
    <source>
        <dbReference type="SAM" id="MobiDB-lite"/>
    </source>
</evidence>
<evidence type="ECO:0000256" key="3">
    <source>
        <dbReference type="ARBA" id="ARBA00022692"/>
    </source>
</evidence>
<feature type="transmembrane region" description="Helical" evidence="8">
    <location>
        <begin position="208"/>
        <end position="231"/>
    </location>
</feature>
<feature type="transmembrane region" description="Helical" evidence="8">
    <location>
        <begin position="175"/>
        <end position="196"/>
    </location>
</feature>
<dbReference type="PROSITE" id="PS50850">
    <property type="entry name" value="MFS"/>
    <property type="match status" value="1"/>
</dbReference>
<accession>A0A8K0NPR4</accession>
<evidence type="ECO:0000313" key="11">
    <source>
        <dbReference type="Proteomes" id="UP000812966"/>
    </source>
</evidence>
<dbReference type="OrthoDB" id="3639251at2759"/>
<feature type="region of interest" description="Disordered" evidence="7">
    <location>
        <begin position="1"/>
        <end position="23"/>
    </location>
</feature>
<keyword evidence="5 8" id="KW-0472">Membrane</keyword>
<evidence type="ECO:0000313" key="10">
    <source>
        <dbReference type="EMBL" id="KAG7531214.1"/>
    </source>
</evidence>
<dbReference type="SUPFAM" id="SSF103473">
    <property type="entry name" value="MFS general substrate transporter"/>
    <property type="match status" value="1"/>
</dbReference>
<dbReference type="FunFam" id="1.20.1250.20:FF:000065">
    <property type="entry name" value="Putative MFS pantothenate transporter"/>
    <property type="match status" value="1"/>
</dbReference>
<dbReference type="InterPro" id="IPR020846">
    <property type="entry name" value="MFS_dom"/>
</dbReference>
<sequence>MLGFGKRNDSLQRSVHPADDTHDYASSEEAGLVDERKEKRFVRKLDWILVTWAFFAYLLKMIDGTNYKTAYASGMKEELNMTGNELNFLDIYYRIGYAIFLLPCQIILTKVRPNWWLPSMEMAWGLMTALMAAAHDVRMMYALRFFIGVFEASSYPGIISILCNWYTPREVGARIVIFSASYPVSAMFVSAMQASLSKTLDGRSGLSGWRWLFIFNAIMTFIVAAAGYLMVPDAPGTTKIFWMSEQENKIARARMDRAERLPSTRYSWAFVKSIFKNPVTYAFVFAYSTWSWSQDSNGWFILFLKSVKNGDGTKRFDVAEINAISIPAYALMLVAMLMFAYLHSVTGWHTTWILVQETSLLIGVIILVVWPQAFATKMVAFFLLFCSCAVGPILIAWMSEFFRTPEERGIVIGLAVTFVFPMSAWMSS</sequence>
<name>A0A8K0NPR4_9TREE</name>
<protein>
    <recommendedName>
        <fullName evidence="9">Major facilitator superfamily (MFS) profile domain-containing protein</fullName>
    </recommendedName>
</protein>
<feature type="transmembrane region" description="Helical" evidence="8">
    <location>
        <begin position="45"/>
        <end position="62"/>
    </location>
</feature>
<evidence type="ECO:0000256" key="6">
    <source>
        <dbReference type="ARBA" id="ARBA00037968"/>
    </source>
</evidence>
<evidence type="ECO:0000256" key="8">
    <source>
        <dbReference type="SAM" id="Phobius"/>
    </source>
</evidence>
<keyword evidence="11" id="KW-1185">Reference proteome</keyword>
<keyword evidence="3 8" id="KW-0812">Transmembrane</keyword>
<dbReference type="InterPro" id="IPR011701">
    <property type="entry name" value="MFS"/>
</dbReference>
<feature type="transmembrane region" description="Helical" evidence="8">
    <location>
        <begin position="91"/>
        <end position="108"/>
    </location>
</feature>
<evidence type="ECO:0000256" key="2">
    <source>
        <dbReference type="ARBA" id="ARBA00022448"/>
    </source>
</evidence>
<feature type="domain" description="Major facilitator superfamily (MFS) profile" evidence="9">
    <location>
        <begin position="49"/>
        <end position="428"/>
    </location>
</feature>
<dbReference type="Proteomes" id="UP000812966">
    <property type="component" value="Unassembled WGS sequence"/>
</dbReference>
<reference evidence="10" key="1">
    <citation type="submission" date="2020-04" db="EMBL/GenBank/DDBJ databases">
        <title>Analysis of mating type loci in Filobasidium floriforme.</title>
        <authorList>
            <person name="Nowrousian M."/>
        </authorList>
    </citation>
    <scope>NUCLEOTIDE SEQUENCE</scope>
    <source>
        <strain evidence="10">CBS 6242</strain>
    </source>
</reference>
<dbReference type="Gene3D" id="1.20.1250.20">
    <property type="entry name" value="MFS general substrate transporter like domains"/>
    <property type="match status" value="1"/>
</dbReference>
<feature type="transmembrane region" description="Helical" evidence="8">
    <location>
        <begin position="379"/>
        <end position="398"/>
    </location>
</feature>